<dbReference type="PANTHER" id="PTHR10672:SF3">
    <property type="entry name" value="PROTEIN HU-LI TAI SHAO"/>
    <property type="match status" value="1"/>
</dbReference>
<dbReference type="Pfam" id="PF00596">
    <property type="entry name" value="Aldolase_II"/>
    <property type="match status" value="1"/>
</dbReference>
<dbReference type="Proteomes" id="UP001233314">
    <property type="component" value="Unassembled WGS sequence"/>
</dbReference>
<evidence type="ECO:0000313" key="3">
    <source>
        <dbReference type="EMBL" id="MDO7868224.1"/>
    </source>
</evidence>
<dbReference type="InterPro" id="IPR051017">
    <property type="entry name" value="Aldolase-II_Adducin_sf"/>
</dbReference>
<accession>A0ABT9B092</accession>
<dbReference type="Gene3D" id="3.40.225.10">
    <property type="entry name" value="Class II aldolase/adducin N-terminal domain"/>
    <property type="match status" value="1"/>
</dbReference>
<feature type="domain" description="Class II aldolase/adducin N-terminal" evidence="2">
    <location>
        <begin position="10"/>
        <end position="190"/>
    </location>
</feature>
<reference evidence="3 4" key="1">
    <citation type="submission" date="2023-07" db="EMBL/GenBank/DDBJ databases">
        <title>Nocardioides sp. nov WY-20 isolated from soil.</title>
        <authorList>
            <person name="Liu B."/>
            <person name="Wan Y."/>
        </authorList>
    </citation>
    <scope>NUCLEOTIDE SEQUENCE [LARGE SCALE GENOMIC DNA]</scope>
    <source>
        <strain evidence="3 4">WY-20</strain>
    </source>
</reference>
<dbReference type="InterPro" id="IPR036409">
    <property type="entry name" value="Aldolase_II/adducin_N_sf"/>
</dbReference>
<dbReference type="InterPro" id="IPR001303">
    <property type="entry name" value="Aldolase_II/adducin_N"/>
</dbReference>
<keyword evidence="4" id="KW-1185">Reference proteome</keyword>
<evidence type="ECO:0000313" key="4">
    <source>
        <dbReference type="Proteomes" id="UP001233314"/>
    </source>
</evidence>
<comment type="caution">
    <text evidence="3">The sequence shown here is derived from an EMBL/GenBank/DDBJ whole genome shotgun (WGS) entry which is preliminary data.</text>
</comment>
<gene>
    <name evidence="3" type="ORF">Q5722_07555</name>
</gene>
<protein>
    <submittedName>
        <fullName evidence="3">Class II aldolase/adducin family protein</fullName>
    </submittedName>
</protein>
<dbReference type="EMBL" id="JAUQTA010000001">
    <property type="protein sequence ID" value="MDO7868224.1"/>
    <property type="molecule type" value="Genomic_DNA"/>
</dbReference>
<dbReference type="SMART" id="SM01007">
    <property type="entry name" value="Aldolase_II"/>
    <property type="match status" value="1"/>
</dbReference>
<dbReference type="PANTHER" id="PTHR10672">
    <property type="entry name" value="ADDUCIN"/>
    <property type="match status" value="1"/>
</dbReference>
<dbReference type="NCBIfam" id="NF005451">
    <property type="entry name" value="PRK07044.1"/>
    <property type="match status" value="1"/>
</dbReference>
<evidence type="ECO:0000259" key="2">
    <source>
        <dbReference type="SMART" id="SM01007"/>
    </source>
</evidence>
<organism evidence="3 4">
    <name type="scientific">Nocardioides jiangxiensis</name>
    <dbReference type="NCBI Taxonomy" id="3064524"/>
    <lineage>
        <taxon>Bacteria</taxon>
        <taxon>Bacillati</taxon>
        <taxon>Actinomycetota</taxon>
        <taxon>Actinomycetes</taxon>
        <taxon>Propionibacteriales</taxon>
        <taxon>Nocardioidaceae</taxon>
        <taxon>Nocardioides</taxon>
    </lineage>
</organism>
<dbReference type="SUPFAM" id="SSF53639">
    <property type="entry name" value="AraD/HMP-PK domain-like"/>
    <property type="match status" value="1"/>
</dbReference>
<name>A0ABT9B092_9ACTN</name>
<comment type="similarity">
    <text evidence="1">Belongs to the aldolase class II family.</text>
</comment>
<proteinExistence type="inferred from homology"/>
<evidence type="ECO:0000256" key="1">
    <source>
        <dbReference type="ARBA" id="ARBA00037961"/>
    </source>
</evidence>
<dbReference type="RefSeq" id="WP_305027599.1">
    <property type="nucleotide sequence ID" value="NZ_JAUQTA010000001.1"/>
</dbReference>
<sequence>MDATEYDLRCQLAAVYRLVAHYRMTDLIFTHISLRLPGPDHHFLINPYGLLFEEITASNLVKIDVSGEKVEESPYPVNPAGFVIHSAIHAAREDALCILHTHTRAGCAVAAQKHGLLPINQISMEFFGRTAYHDYEGVALSLDEQERLVADMGDNDVMILRNHGLLTVGRTPGEALLRMINLDKACQIQVDALAGGAELVLPSDELATRTAAQLVGQDTEGDDFVDTMALDLAWEALYRQAERIGPDFRD</sequence>